<keyword evidence="3" id="KW-1185">Reference proteome</keyword>
<dbReference type="EMBL" id="BQXS01011490">
    <property type="protein sequence ID" value="GKT13197.1"/>
    <property type="molecule type" value="Genomic_DNA"/>
</dbReference>
<protein>
    <submittedName>
        <fullName evidence="2">Uncharacterized protein</fullName>
    </submittedName>
</protein>
<gene>
    <name evidence="2" type="ORF">ADUPG1_010222</name>
</gene>
<feature type="region of interest" description="Disordered" evidence="1">
    <location>
        <begin position="472"/>
        <end position="494"/>
    </location>
</feature>
<accession>A0ABQ5JQE9</accession>
<reference evidence="2" key="1">
    <citation type="submission" date="2022-03" db="EMBL/GenBank/DDBJ databases">
        <title>Draft genome sequence of Aduncisulcus paluster, a free-living microaerophilic Fornicata.</title>
        <authorList>
            <person name="Yuyama I."/>
            <person name="Kume K."/>
            <person name="Tamura T."/>
            <person name="Inagaki Y."/>
            <person name="Hashimoto T."/>
        </authorList>
    </citation>
    <scope>NUCLEOTIDE SEQUENCE</scope>
    <source>
        <strain evidence="2">NY0171</strain>
    </source>
</reference>
<name>A0ABQ5JQE9_9EUKA</name>
<comment type="caution">
    <text evidence="2">The sequence shown here is derived from an EMBL/GenBank/DDBJ whole genome shotgun (WGS) entry which is preliminary data.</text>
</comment>
<evidence type="ECO:0000313" key="3">
    <source>
        <dbReference type="Proteomes" id="UP001057375"/>
    </source>
</evidence>
<feature type="non-terminal residue" evidence="2">
    <location>
        <position position="515"/>
    </location>
</feature>
<dbReference type="Proteomes" id="UP001057375">
    <property type="component" value="Unassembled WGS sequence"/>
</dbReference>
<evidence type="ECO:0000256" key="1">
    <source>
        <dbReference type="SAM" id="MobiDB-lite"/>
    </source>
</evidence>
<evidence type="ECO:0000313" key="2">
    <source>
        <dbReference type="EMBL" id="GKT13197.1"/>
    </source>
</evidence>
<sequence>MMCIVYPYSIVMKSFPPIVTEIMSTPYPIPVSPFIQQQSAASLKLVQEYLDKGDIDSAALECVNLRSGLWRGNDVLSVLSRVDRALFERASSKTALDQSTVGNNFHLPSLSLPSCFAITPLPPPLAREAPAGLGSFLSSSSNFAIKHALSLVALSDLCAKKNSTAQSFTKNVTPYANELTAGKFSASIRKNLEKHGEECGMYLIKHLALASSAAINLMTDVSSVVPGICTALEEEKKVSPALDVLPALVSNIQKGTDEWFKSQAEDFPPERLEINIRGFPSILPTFERCDGEYLWIYAIECCSKILSHCATHDSHVLGVRHGISSRIGIDRLPIILREALTFSYPLLSPAYDISMSVREKMLSDADNYALRWVKKGVQRGKVWAELVRKCLSNVVSLGDLDPFSPTYYSSINASCGSDSEVSMFLLRLREYDEHQLMEFEQKLMDCALVGEDVLRKRREEIERKRIERIEREKREKRERREREWREKKEEEERKRIARETLRTTYISAFPKTFSS</sequence>
<proteinExistence type="predicted"/>
<organism evidence="2 3">
    <name type="scientific">Aduncisulcus paluster</name>
    <dbReference type="NCBI Taxonomy" id="2918883"/>
    <lineage>
        <taxon>Eukaryota</taxon>
        <taxon>Metamonada</taxon>
        <taxon>Carpediemonas-like organisms</taxon>
        <taxon>Aduncisulcus</taxon>
    </lineage>
</organism>